<feature type="compositionally biased region" description="Polar residues" evidence="1">
    <location>
        <begin position="40"/>
        <end position="52"/>
    </location>
</feature>
<proteinExistence type="predicted"/>
<evidence type="ECO:0000256" key="1">
    <source>
        <dbReference type="SAM" id="MobiDB-lite"/>
    </source>
</evidence>
<name>A0A2G9PHA2_AQUCT</name>
<reference evidence="2" key="1">
    <citation type="submission" date="2017-08" db="EMBL/GenBank/DDBJ databases">
        <title>Assembly of the North American Bullfrog Genome.</title>
        <authorList>
            <person name="Warren R.L."/>
            <person name="Vandervalk B.P."/>
            <person name="Kucuk E."/>
            <person name="Birol I."/>
            <person name="Helbing C."/>
            <person name="Pandoh P."/>
            <person name="Behsaz B."/>
            <person name="Mohamadi H."/>
            <person name="Chu J."/>
            <person name="Jackman S."/>
            <person name="Hammond S.A."/>
            <person name="Veldhoen N."/>
            <person name="Kirk H."/>
            <person name="Zhao Y."/>
            <person name="Coope R."/>
            <person name="Pleasance S."/>
            <person name="Moore R."/>
            <person name="Holt R."/>
        </authorList>
    </citation>
    <scope>NUCLEOTIDE SEQUENCE</scope>
    <source>
        <strain evidence="2">Bruno</strain>
        <tissue evidence="2">Liver</tissue>
    </source>
</reference>
<evidence type="ECO:0000313" key="2">
    <source>
        <dbReference type="EMBL" id="PIO02705.1"/>
    </source>
</evidence>
<accession>A0A2G9PHA2</accession>
<organism evidence="2">
    <name type="scientific">Aquarana catesbeiana</name>
    <name type="common">American bullfrog</name>
    <name type="synonym">Rana catesbeiana</name>
    <dbReference type="NCBI Taxonomy" id="8400"/>
    <lineage>
        <taxon>Eukaryota</taxon>
        <taxon>Metazoa</taxon>
        <taxon>Chordata</taxon>
        <taxon>Craniata</taxon>
        <taxon>Vertebrata</taxon>
        <taxon>Euteleostomi</taxon>
        <taxon>Amphibia</taxon>
        <taxon>Batrachia</taxon>
        <taxon>Anura</taxon>
        <taxon>Neobatrachia</taxon>
        <taxon>Ranoidea</taxon>
        <taxon>Ranidae</taxon>
        <taxon>Aquarana</taxon>
    </lineage>
</organism>
<protein>
    <submittedName>
        <fullName evidence="2">Uncharacterized protein</fullName>
    </submittedName>
</protein>
<dbReference type="OrthoDB" id="18896at2759"/>
<dbReference type="EMBL" id="KV922614">
    <property type="protein sequence ID" value="PIO02705.1"/>
    <property type="molecule type" value="Genomic_DNA"/>
</dbReference>
<feature type="region of interest" description="Disordered" evidence="1">
    <location>
        <begin position="29"/>
        <end position="52"/>
    </location>
</feature>
<gene>
    <name evidence="2" type="ORF">AB205_0168600</name>
</gene>
<dbReference type="AlphaFoldDB" id="A0A2G9PHA2"/>
<sequence length="52" mass="5897">MSQSNIVGFETDKKTVKKSKMNQFFKTMRPSKVTDDGKQTTDLPTETLSIDL</sequence>